<name>A0ABX3H907_9BACL</name>
<evidence type="ECO:0000313" key="1">
    <source>
        <dbReference type="EMBL" id="OMD46967.1"/>
    </source>
</evidence>
<reference evidence="1 2" key="1">
    <citation type="submission" date="2016-10" db="EMBL/GenBank/DDBJ databases">
        <title>Paenibacillus species isolates.</title>
        <authorList>
            <person name="Beno S.M."/>
        </authorList>
    </citation>
    <scope>NUCLEOTIDE SEQUENCE [LARGE SCALE GENOMIC DNA]</scope>
    <source>
        <strain evidence="1 2">FSL R5-0923</strain>
    </source>
</reference>
<organism evidence="1 2">
    <name type="scientific">Paenibacillus odorifer</name>
    <dbReference type="NCBI Taxonomy" id="189426"/>
    <lineage>
        <taxon>Bacteria</taxon>
        <taxon>Bacillati</taxon>
        <taxon>Bacillota</taxon>
        <taxon>Bacilli</taxon>
        <taxon>Bacillales</taxon>
        <taxon>Paenibacillaceae</taxon>
        <taxon>Paenibacillus</taxon>
    </lineage>
</organism>
<sequence>MIQNFSGLVTFIEATSPHFLQNVKISGEPKEKVLPMGRRLESPLLISPLVNVVLPHDLQTKFASFIRITSDKVYDTSN</sequence>
<comment type="caution">
    <text evidence="1">The sequence shown here is derived from an EMBL/GenBank/DDBJ whole genome shotgun (WGS) entry which is preliminary data.</text>
</comment>
<evidence type="ECO:0000313" key="2">
    <source>
        <dbReference type="Proteomes" id="UP000187313"/>
    </source>
</evidence>
<dbReference type="EMBL" id="MPTD01000021">
    <property type="protein sequence ID" value="OMD46967.1"/>
    <property type="molecule type" value="Genomic_DNA"/>
</dbReference>
<keyword evidence="2" id="KW-1185">Reference proteome</keyword>
<accession>A0ABX3H907</accession>
<protein>
    <submittedName>
        <fullName evidence="1">Uncharacterized protein</fullName>
    </submittedName>
</protein>
<dbReference type="Proteomes" id="UP000187313">
    <property type="component" value="Unassembled WGS sequence"/>
</dbReference>
<gene>
    <name evidence="1" type="ORF">BSK51_25835</name>
</gene>
<proteinExistence type="predicted"/>